<evidence type="ECO:0000259" key="6">
    <source>
        <dbReference type="Pfam" id="PF19028"/>
    </source>
</evidence>
<name>A0ABP0M6R7_9DINO</name>
<keyword evidence="5" id="KW-0812">Transmembrane</keyword>
<dbReference type="InterPro" id="IPR044004">
    <property type="entry name" value="TSP1_spondin_dom"/>
</dbReference>
<keyword evidence="8" id="KW-1185">Reference proteome</keyword>
<keyword evidence="5" id="KW-0472">Membrane</keyword>
<dbReference type="PANTHER" id="PTHR11311">
    <property type="entry name" value="SPONDIN"/>
    <property type="match status" value="1"/>
</dbReference>
<dbReference type="EMBL" id="CAXAMN010016003">
    <property type="protein sequence ID" value="CAK9047173.1"/>
    <property type="molecule type" value="Genomic_DNA"/>
</dbReference>
<keyword evidence="3" id="KW-0325">Glycoprotein</keyword>
<dbReference type="Pfam" id="PF00090">
    <property type="entry name" value="TSP_1"/>
    <property type="match status" value="3"/>
</dbReference>
<dbReference type="Pfam" id="PF19028">
    <property type="entry name" value="TSP1_spondin"/>
    <property type="match status" value="5"/>
</dbReference>
<evidence type="ECO:0000256" key="1">
    <source>
        <dbReference type="ARBA" id="ARBA00022729"/>
    </source>
</evidence>
<gene>
    <name evidence="7" type="ORF">CCMP2556_LOCUS24438</name>
</gene>
<feature type="domain" description="Spondin-like TSP1" evidence="6">
    <location>
        <begin position="397"/>
        <end position="449"/>
    </location>
</feature>
<feature type="transmembrane region" description="Helical" evidence="5">
    <location>
        <begin position="560"/>
        <end position="585"/>
    </location>
</feature>
<dbReference type="InterPro" id="IPR036383">
    <property type="entry name" value="TSP1_rpt_sf"/>
</dbReference>
<dbReference type="PANTHER" id="PTHR11311:SF15">
    <property type="entry name" value="SPONDIN-2"/>
    <property type="match status" value="1"/>
</dbReference>
<comment type="caution">
    <text evidence="7">The sequence shown here is derived from an EMBL/GenBank/DDBJ whole genome shotgun (WGS) entry which is preliminary data.</text>
</comment>
<dbReference type="InterPro" id="IPR000884">
    <property type="entry name" value="TSP1_rpt"/>
</dbReference>
<accession>A0ABP0M6R7</accession>
<reference evidence="7 8" key="1">
    <citation type="submission" date="2024-02" db="EMBL/GenBank/DDBJ databases">
        <authorList>
            <person name="Chen Y."/>
            <person name="Shah S."/>
            <person name="Dougan E. K."/>
            <person name="Thang M."/>
            <person name="Chan C."/>
        </authorList>
    </citation>
    <scope>NUCLEOTIDE SEQUENCE [LARGE SCALE GENOMIC DNA]</scope>
</reference>
<evidence type="ECO:0000313" key="7">
    <source>
        <dbReference type="EMBL" id="CAK9047173.1"/>
    </source>
</evidence>
<feature type="domain" description="Spondin-like TSP1" evidence="6">
    <location>
        <begin position="457"/>
        <end position="510"/>
    </location>
</feature>
<evidence type="ECO:0000256" key="2">
    <source>
        <dbReference type="ARBA" id="ARBA00023157"/>
    </source>
</evidence>
<dbReference type="SMART" id="SM00209">
    <property type="entry name" value="TSP1"/>
    <property type="match status" value="9"/>
</dbReference>
<organism evidence="7 8">
    <name type="scientific">Durusdinium trenchii</name>
    <dbReference type="NCBI Taxonomy" id="1381693"/>
    <lineage>
        <taxon>Eukaryota</taxon>
        <taxon>Sar</taxon>
        <taxon>Alveolata</taxon>
        <taxon>Dinophyceae</taxon>
        <taxon>Suessiales</taxon>
        <taxon>Symbiodiniaceae</taxon>
        <taxon>Durusdinium</taxon>
    </lineage>
</organism>
<proteinExistence type="predicted"/>
<dbReference type="SUPFAM" id="SSF82895">
    <property type="entry name" value="TSP-1 type 1 repeat"/>
    <property type="match status" value="9"/>
</dbReference>
<evidence type="ECO:0000256" key="3">
    <source>
        <dbReference type="ARBA" id="ARBA00023180"/>
    </source>
</evidence>
<feature type="domain" description="Spondin-like TSP1" evidence="6">
    <location>
        <begin position="214"/>
        <end position="267"/>
    </location>
</feature>
<keyword evidence="2" id="KW-1015">Disulfide bond</keyword>
<keyword evidence="5" id="KW-1133">Transmembrane helix</keyword>
<keyword evidence="1" id="KW-0732">Signal</keyword>
<feature type="region of interest" description="Disordered" evidence="4">
    <location>
        <begin position="599"/>
        <end position="618"/>
    </location>
</feature>
<dbReference type="Proteomes" id="UP001642484">
    <property type="component" value="Unassembled WGS sequence"/>
</dbReference>
<evidence type="ECO:0000313" key="8">
    <source>
        <dbReference type="Proteomes" id="UP001642484"/>
    </source>
</evidence>
<feature type="domain" description="Spondin-like TSP1" evidence="6">
    <location>
        <begin position="156"/>
        <end position="208"/>
    </location>
</feature>
<sequence>MACQAGSTMEVAACNLKSCWTMSEVCAWSDWSSYGACSRSCDSGQQTRMRRKSWHAPDVKDHEIARRLSSRPSQCLGRQKEIRACGLTPCSMASAPVNCQWEQWNHWGDCSCSGLQSRQRSVAIKAFRGGVPCVGALEDSRSCYPSLSCTSLDINCTFGGWTSWSACSVTCGSGQSFHTRTVITHAQAAGKRCDGGLEEVQSCHLEPCGAAQDCVYTEWSSWSACSRQCGGGQHERSRVVARPALEGGAACPEADLAETGLCNPQDCIEDAWGKIDCTWSEWSSWADCSASCGQGQARRTRIIVQEAAHGGELCKGFYQEFHQCAGRPCLVRDCSFSVWSSWSDCSDQCTGHRQRTRSIEFPAVGGGEACRGSTRELKPCGSSHDVFCLSGGQAVDCLMTPWSSWSACSRECGDGQHLSSRQVVRFAQDAGRPCEGALRRVEVCNQIFCPGDEPVDCKLGEWDFWLPCSQSCGGGERSRSRMVTREPRNGGTPCAEGFTHQVKPCNTQHCPTESICTWTQWAAWSECSSPCGHGQMTRNRTLFHPDFSSLEAIGELPSSFLSFAISTPQCFFVALSVATTVFHLFRRRMPRFRPEEAGYMPVSTQEDGHPTNDLESAQ</sequence>
<protein>
    <recommendedName>
        <fullName evidence="6">Spondin-like TSP1 domain-containing protein</fullName>
    </recommendedName>
</protein>
<dbReference type="InterPro" id="IPR051418">
    <property type="entry name" value="Spondin/Thrombospondin_T1"/>
</dbReference>
<dbReference type="Gene3D" id="2.20.100.10">
    <property type="entry name" value="Thrombospondin type-1 (TSP1) repeat"/>
    <property type="match status" value="9"/>
</dbReference>
<evidence type="ECO:0000256" key="4">
    <source>
        <dbReference type="SAM" id="MobiDB-lite"/>
    </source>
</evidence>
<dbReference type="PROSITE" id="PS50092">
    <property type="entry name" value="TSP1"/>
    <property type="match status" value="9"/>
</dbReference>
<feature type="domain" description="Spondin-like TSP1" evidence="6">
    <location>
        <begin position="277"/>
        <end position="329"/>
    </location>
</feature>
<evidence type="ECO:0000256" key="5">
    <source>
        <dbReference type="SAM" id="Phobius"/>
    </source>
</evidence>